<evidence type="ECO:0000256" key="1">
    <source>
        <dbReference type="SAM" id="MobiDB-lite"/>
    </source>
</evidence>
<organism evidence="2 3">
    <name type="scientific">Grifola frondosa</name>
    <name type="common">Maitake</name>
    <name type="synonym">Polyporus frondosus</name>
    <dbReference type="NCBI Taxonomy" id="5627"/>
    <lineage>
        <taxon>Eukaryota</taxon>
        <taxon>Fungi</taxon>
        <taxon>Dikarya</taxon>
        <taxon>Basidiomycota</taxon>
        <taxon>Agaricomycotina</taxon>
        <taxon>Agaricomycetes</taxon>
        <taxon>Polyporales</taxon>
        <taxon>Grifolaceae</taxon>
        <taxon>Grifola</taxon>
    </lineage>
</organism>
<keyword evidence="3" id="KW-1185">Reference proteome</keyword>
<dbReference type="Proteomes" id="UP000092993">
    <property type="component" value="Unassembled WGS sequence"/>
</dbReference>
<protein>
    <submittedName>
        <fullName evidence="2">Uncharacterized protein</fullName>
    </submittedName>
</protein>
<proteinExistence type="predicted"/>
<gene>
    <name evidence="2" type="ORF">A0H81_12658</name>
</gene>
<evidence type="ECO:0000313" key="2">
    <source>
        <dbReference type="EMBL" id="OBZ67343.1"/>
    </source>
</evidence>
<evidence type="ECO:0000313" key="3">
    <source>
        <dbReference type="Proteomes" id="UP000092993"/>
    </source>
</evidence>
<feature type="region of interest" description="Disordered" evidence="1">
    <location>
        <begin position="1"/>
        <end position="88"/>
    </location>
</feature>
<name>A0A1C7LRM1_GRIFR</name>
<feature type="compositionally biased region" description="Basic and acidic residues" evidence="1">
    <location>
        <begin position="18"/>
        <end position="30"/>
    </location>
</feature>
<dbReference type="AlphaFoldDB" id="A0A1C7LRM1"/>
<reference evidence="2 3" key="1">
    <citation type="submission" date="2016-03" db="EMBL/GenBank/DDBJ databases">
        <title>Whole genome sequencing of Grifola frondosa 9006-11.</title>
        <authorList>
            <person name="Min B."/>
            <person name="Park H."/>
            <person name="Kim J.-G."/>
            <person name="Cho H."/>
            <person name="Oh Y.-L."/>
            <person name="Kong W.-S."/>
            <person name="Choi I.-G."/>
        </authorList>
    </citation>
    <scope>NUCLEOTIDE SEQUENCE [LARGE SCALE GENOMIC DNA]</scope>
    <source>
        <strain evidence="2 3">9006-11</strain>
    </source>
</reference>
<sequence length="113" mass="13076">MDSTFYEHPLSQSFTPSDDLHAETVDKESTKVLVDSRQTDTAEEELEDGLYAPAPTPQLGSATGKRAWQKKHRPSQRPMWRSVRRDSESLRVMMMKKRTVKKRAEEAARRRSQ</sequence>
<comment type="caution">
    <text evidence="2">The sequence shown here is derived from an EMBL/GenBank/DDBJ whole genome shotgun (WGS) entry which is preliminary data.</text>
</comment>
<accession>A0A1C7LRM1</accession>
<dbReference type="EMBL" id="LUGG01000024">
    <property type="protein sequence ID" value="OBZ67343.1"/>
    <property type="molecule type" value="Genomic_DNA"/>
</dbReference>